<keyword evidence="10 15" id="KW-0057">Aromatic amino acid biosynthesis</keyword>
<dbReference type="InterPro" id="IPR013785">
    <property type="entry name" value="Aldolase_TIM"/>
</dbReference>
<evidence type="ECO:0000256" key="2">
    <source>
        <dbReference type="ARBA" id="ARBA00001633"/>
    </source>
</evidence>
<evidence type="ECO:0000256" key="11">
    <source>
        <dbReference type="ARBA" id="ARBA00023235"/>
    </source>
</evidence>
<evidence type="ECO:0000256" key="5">
    <source>
        <dbReference type="ARBA" id="ARBA00007902"/>
    </source>
</evidence>
<evidence type="ECO:0000313" key="19">
    <source>
        <dbReference type="Proteomes" id="UP000182737"/>
    </source>
</evidence>
<dbReference type="SUPFAM" id="SSF51366">
    <property type="entry name" value="Ribulose-phoshate binding barrel"/>
    <property type="match status" value="2"/>
</dbReference>
<evidence type="ECO:0000256" key="1">
    <source>
        <dbReference type="ARBA" id="ARBA00001164"/>
    </source>
</evidence>
<keyword evidence="9 15" id="KW-0822">Tryptophan biosynthesis</keyword>
<comment type="similarity">
    <text evidence="6">In the C-terminal section; belongs to the TrpF family.</text>
</comment>
<dbReference type="PANTHER" id="PTHR22854">
    <property type="entry name" value="TRYPTOPHAN BIOSYNTHESIS PROTEIN"/>
    <property type="match status" value="1"/>
</dbReference>
<evidence type="ECO:0000256" key="12">
    <source>
        <dbReference type="ARBA" id="ARBA00023239"/>
    </source>
</evidence>
<keyword evidence="19" id="KW-1185">Reference proteome</keyword>
<dbReference type="EC" id="5.3.1.24" evidence="15"/>
<evidence type="ECO:0000259" key="16">
    <source>
        <dbReference type="Pfam" id="PF00218"/>
    </source>
</evidence>
<dbReference type="Pfam" id="PF00697">
    <property type="entry name" value="PRAI"/>
    <property type="match status" value="1"/>
</dbReference>
<evidence type="ECO:0000256" key="10">
    <source>
        <dbReference type="ARBA" id="ARBA00023141"/>
    </source>
</evidence>
<dbReference type="Pfam" id="PF00218">
    <property type="entry name" value="IGPS"/>
    <property type="match status" value="1"/>
</dbReference>
<keyword evidence="8" id="KW-0210">Decarboxylase</keyword>
<comment type="similarity">
    <text evidence="5">In the N-terminal section; belongs to the TrpC family.</text>
</comment>
<dbReference type="EMBL" id="FORI01000013">
    <property type="protein sequence ID" value="SFJ06519.1"/>
    <property type="molecule type" value="Genomic_DNA"/>
</dbReference>
<comment type="catalytic activity">
    <reaction evidence="1 15">
        <text>N-(5-phospho-beta-D-ribosyl)anthranilate = 1-(2-carboxyphenylamino)-1-deoxy-D-ribulose 5-phosphate</text>
        <dbReference type="Rhea" id="RHEA:21540"/>
        <dbReference type="ChEBI" id="CHEBI:18277"/>
        <dbReference type="ChEBI" id="CHEBI:58613"/>
        <dbReference type="EC" id="5.3.1.24"/>
    </reaction>
</comment>
<proteinExistence type="inferred from homology"/>
<dbReference type="CDD" id="cd00331">
    <property type="entry name" value="IGPS"/>
    <property type="match status" value="1"/>
</dbReference>
<evidence type="ECO:0000256" key="8">
    <source>
        <dbReference type="ARBA" id="ARBA00022793"/>
    </source>
</evidence>
<dbReference type="Gene3D" id="3.20.20.70">
    <property type="entry name" value="Aldolase class I"/>
    <property type="match status" value="2"/>
</dbReference>
<keyword evidence="7 15" id="KW-0028">Amino-acid biosynthesis</keyword>
<dbReference type="InterPro" id="IPR013798">
    <property type="entry name" value="Indole-3-glycerol_P_synth_dom"/>
</dbReference>
<dbReference type="PANTHER" id="PTHR22854:SF2">
    <property type="entry name" value="INDOLE-3-GLYCEROL-PHOSPHATE SYNTHASE"/>
    <property type="match status" value="1"/>
</dbReference>
<dbReference type="GO" id="GO:0000162">
    <property type="term" value="P:L-tryptophan biosynthetic process"/>
    <property type="evidence" value="ECO:0007669"/>
    <property type="project" value="UniProtKB-UniRule"/>
</dbReference>
<keyword evidence="11 15" id="KW-0413">Isomerase</keyword>
<gene>
    <name evidence="15" type="primary">trpF</name>
    <name evidence="18" type="ORF">SAMN04487775_11352</name>
</gene>
<comment type="pathway">
    <text evidence="3 15">Amino-acid biosynthesis; L-tryptophan biosynthesis; L-tryptophan from chorismate: step 3/5.</text>
</comment>
<sequence>MADILTTIVEKRKADIERLGLAFGFEIPEKRCRPVHPFLAEKGVILEVKRASPSKGDIAPNLDAAETARSYAAAGARAISCLTEGNYFKGTLEDLMNVCRAVDEYAAGAAVSSKSESLCVMPAVLRKDFLLSADEVDISYRAGADAILLIARILEEAVIVEMAKAAAGYGMTCLVEVRSEADLEKLAAVAAAVDSKFIVCGVNSRDLATFKIDLLKPCALLGKIRGVLGDDARVVFESGIRTPQAARFAGSFGFTGMLLGEAAAKAPELREELVKSFVNSETTKNSEFWNTLSSSPERSRRERPLIKICGLTRAEDVLYADSLGADFVGFIFASGFGRNVCGEKFEAIKPVLKIVHAKKVAVITDINSPAAEAAASYVEQGILDCIQLHGIEYSKVPEHFLSLPHYFAIIEKNGPLEQAAEKLFLMGEPRFLQDSKSQSYDTNHKLWLAGGVTPENALELVEHFQPELIDVSSGVEDDVVGIKNHEKIKKIMEIKNDTIK</sequence>
<dbReference type="GO" id="GO:0004425">
    <property type="term" value="F:indole-3-glycerol-phosphate synthase activity"/>
    <property type="evidence" value="ECO:0007669"/>
    <property type="project" value="UniProtKB-EC"/>
</dbReference>
<dbReference type="OrthoDB" id="9804217at2"/>
<keyword evidence="12" id="KW-0456">Lyase</keyword>
<name>A0A1I3NBD8_9SPIR</name>
<evidence type="ECO:0000256" key="13">
    <source>
        <dbReference type="ARBA" id="ARBA00023268"/>
    </source>
</evidence>
<dbReference type="InterPro" id="IPR001468">
    <property type="entry name" value="Indole-3-GlycerolPSynthase_CS"/>
</dbReference>
<evidence type="ECO:0000256" key="14">
    <source>
        <dbReference type="ARBA" id="ARBA00025592"/>
    </source>
</evidence>
<evidence type="ECO:0000256" key="4">
    <source>
        <dbReference type="ARBA" id="ARBA00004696"/>
    </source>
</evidence>
<dbReference type="HAMAP" id="MF_00135">
    <property type="entry name" value="PRAI"/>
    <property type="match status" value="1"/>
</dbReference>
<feature type="domain" description="N-(5'phosphoribosyl) anthranilate isomerase (PRAI)" evidence="17">
    <location>
        <begin position="306"/>
        <end position="493"/>
    </location>
</feature>
<dbReference type="AlphaFoldDB" id="A0A1I3NBD8"/>
<comment type="similarity">
    <text evidence="15">Belongs to the TrpF family.</text>
</comment>
<protein>
    <recommendedName>
        <fullName evidence="15">N-(5'-phosphoribosyl)anthranilate isomerase</fullName>
        <shortName evidence="15">PRAI</shortName>
        <ecNumber evidence="15">5.3.1.24</ecNumber>
    </recommendedName>
</protein>
<reference evidence="19" key="1">
    <citation type="submission" date="2016-10" db="EMBL/GenBank/DDBJ databases">
        <authorList>
            <person name="Varghese N."/>
            <person name="Submissions S."/>
        </authorList>
    </citation>
    <scope>NUCLEOTIDE SEQUENCE [LARGE SCALE GENOMIC DNA]</scope>
    <source>
        <strain evidence="19">XBD1002</strain>
    </source>
</reference>
<comment type="pathway">
    <text evidence="4">Amino-acid biosynthesis; L-tryptophan biosynthesis; L-tryptophan from chorismate: step 4/5.</text>
</comment>
<evidence type="ECO:0000256" key="3">
    <source>
        <dbReference type="ARBA" id="ARBA00004664"/>
    </source>
</evidence>
<dbReference type="InterPro" id="IPR001240">
    <property type="entry name" value="PRAI_dom"/>
</dbReference>
<evidence type="ECO:0000256" key="7">
    <source>
        <dbReference type="ARBA" id="ARBA00022605"/>
    </source>
</evidence>
<comment type="function">
    <text evidence="14">Bifunctional enzyme that catalyzes two sequential steps of tryptophan biosynthetic pathway. The first reaction is catalyzed by the isomerase, coded by the TrpF domain; the second reaction is catalyzed by the synthase, coded by the TrpC domain.</text>
</comment>
<evidence type="ECO:0000256" key="6">
    <source>
        <dbReference type="ARBA" id="ARBA00009847"/>
    </source>
</evidence>
<evidence type="ECO:0000256" key="9">
    <source>
        <dbReference type="ARBA" id="ARBA00022822"/>
    </source>
</evidence>
<dbReference type="UniPathway" id="UPA00035">
    <property type="reaction ID" value="UER00042"/>
</dbReference>
<feature type="domain" description="Indole-3-glycerol phosphate synthase" evidence="16">
    <location>
        <begin position="41"/>
        <end position="272"/>
    </location>
</feature>
<dbReference type="GO" id="GO:0004640">
    <property type="term" value="F:phosphoribosylanthranilate isomerase activity"/>
    <property type="evidence" value="ECO:0007669"/>
    <property type="project" value="UniProtKB-UniRule"/>
</dbReference>
<accession>A0A1I3NBD8</accession>
<evidence type="ECO:0000313" key="18">
    <source>
        <dbReference type="EMBL" id="SFJ06519.1"/>
    </source>
</evidence>
<keyword evidence="13" id="KW-0511">Multifunctional enzyme</keyword>
<dbReference type="InterPro" id="IPR045186">
    <property type="entry name" value="Indole-3-glycerol_P_synth"/>
</dbReference>
<dbReference type="PROSITE" id="PS00614">
    <property type="entry name" value="IGPS"/>
    <property type="match status" value="1"/>
</dbReference>
<evidence type="ECO:0000256" key="15">
    <source>
        <dbReference type="HAMAP-Rule" id="MF_00135"/>
    </source>
</evidence>
<evidence type="ECO:0000259" key="17">
    <source>
        <dbReference type="Pfam" id="PF00697"/>
    </source>
</evidence>
<dbReference type="RefSeq" id="WP_074933657.1">
    <property type="nucleotide sequence ID" value="NZ_FORI01000013.1"/>
</dbReference>
<dbReference type="InterPro" id="IPR011060">
    <property type="entry name" value="RibuloseP-bd_barrel"/>
</dbReference>
<comment type="catalytic activity">
    <reaction evidence="2">
        <text>1-(2-carboxyphenylamino)-1-deoxy-D-ribulose 5-phosphate + H(+) = (1S,2R)-1-C-(indol-3-yl)glycerol 3-phosphate + CO2 + H2O</text>
        <dbReference type="Rhea" id="RHEA:23476"/>
        <dbReference type="ChEBI" id="CHEBI:15377"/>
        <dbReference type="ChEBI" id="CHEBI:15378"/>
        <dbReference type="ChEBI" id="CHEBI:16526"/>
        <dbReference type="ChEBI" id="CHEBI:58613"/>
        <dbReference type="ChEBI" id="CHEBI:58866"/>
        <dbReference type="EC" id="4.1.1.48"/>
    </reaction>
</comment>
<dbReference type="Proteomes" id="UP000182737">
    <property type="component" value="Unassembled WGS sequence"/>
</dbReference>
<organism evidence="18 19">
    <name type="scientific">Treponema bryantii</name>
    <dbReference type="NCBI Taxonomy" id="163"/>
    <lineage>
        <taxon>Bacteria</taxon>
        <taxon>Pseudomonadati</taxon>
        <taxon>Spirochaetota</taxon>
        <taxon>Spirochaetia</taxon>
        <taxon>Spirochaetales</taxon>
        <taxon>Treponemataceae</taxon>
        <taxon>Treponema</taxon>
    </lineage>
</organism>
<dbReference type="CDD" id="cd00405">
    <property type="entry name" value="PRAI"/>
    <property type="match status" value="1"/>
</dbReference>